<name>A0A7R9U6X0_9STRA</name>
<evidence type="ECO:0000256" key="2">
    <source>
        <dbReference type="ARBA" id="ARBA00022980"/>
    </source>
</evidence>
<proteinExistence type="inferred from homology"/>
<evidence type="ECO:0000313" key="5">
    <source>
        <dbReference type="EMBL" id="CAD8256690.1"/>
    </source>
</evidence>
<dbReference type="GO" id="GO:0006412">
    <property type="term" value="P:translation"/>
    <property type="evidence" value="ECO:0007669"/>
    <property type="project" value="InterPro"/>
</dbReference>
<dbReference type="Pfam" id="PF01016">
    <property type="entry name" value="Ribosomal_L27"/>
    <property type="match status" value="1"/>
</dbReference>
<dbReference type="FunFam" id="2.40.50.100:FF:000020">
    <property type="entry name" value="50S ribosomal protein L27"/>
    <property type="match status" value="1"/>
</dbReference>
<dbReference type="SUPFAM" id="SSF110324">
    <property type="entry name" value="Ribosomal L27 protein-like"/>
    <property type="match status" value="1"/>
</dbReference>
<gene>
    <name evidence="5" type="ORF">PPYR1160_LOCUS6182</name>
</gene>
<dbReference type="Gene3D" id="2.40.50.100">
    <property type="match status" value="1"/>
</dbReference>
<dbReference type="AlphaFoldDB" id="A0A7R9U6X0"/>
<dbReference type="PANTHER" id="PTHR15893:SF0">
    <property type="entry name" value="LARGE RIBOSOMAL SUBUNIT PROTEIN BL27M"/>
    <property type="match status" value="1"/>
</dbReference>
<dbReference type="GO" id="GO:0003735">
    <property type="term" value="F:structural constituent of ribosome"/>
    <property type="evidence" value="ECO:0007669"/>
    <property type="project" value="InterPro"/>
</dbReference>
<protein>
    <recommendedName>
        <fullName evidence="4">50S ribosomal protein L27, chloroplastic</fullName>
    </recommendedName>
</protein>
<accession>A0A7R9U6X0</accession>
<keyword evidence="3" id="KW-0687">Ribonucleoprotein</keyword>
<evidence type="ECO:0000256" key="3">
    <source>
        <dbReference type="ARBA" id="ARBA00023274"/>
    </source>
</evidence>
<keyword evidence="2" id="KW-0689">Ribosomal protein</keyword>
<dbReference type="EMBL" id="HBEA01008033">
    <property type="protein sequence ID" value="CAD8256690.1"/>
    <property type="molecule type" value="Transcribed_RNA"/>
</dbReference>
<dbReference type="GO" id="GO:0005762">
    <property type="term" value="C:mitochondrial large ribosomal subunit"/>
    <property type="evidence" value="ECO:0007669"/>
    <property type="project" value="TreeGrafter"/>
</dbReference>
<comment type="similarity">
    <text evidence="1">Belongs to the bacterial ribosomal protein bL27 family.</text>
</comment>
<dbReference type="NCBIfam" id="TIGR00062">
    <property type="entry name" value="L27"/>
    <property type="match status" value="1"/>
</dbReference>
<dbReference type="InterPro" id="IPR001684">
    <property type="entry name" value="Ribosomal_bL27"/>
</dbReference>
<organism evidence="5">
    <name type="scientific">Pinguiococcus pyrenoidosus</name>
    <dbReference type="NCBI Taxonomy" id="172671"/>
    <lineage>
        <taxon>Eukaryota</taxon>
        <taxon>Sar</taxon>
        <taxon>Stramenopiles</taxon>
        <taxon>Ochrophyta</taxon>
        <taxon>Pinguiophyceae</taxon>
        <taxon>Pinguiochrysidales</taxon>
        <taxon>Pinguiochrysidaceae</taxon>
        <taxon>Pinguiococcus</taxon>
    </lineage>
</organism>
<reference evidence="5" key="1">
    <citation type="submission" date="2021-01" db="EMBL/GenBank/DDBJ databases">
        <authorList>
            <person name="Corre E."/>
            <person name="Pelletier E."/>
            <person name="Niang G."/>
            <person name="Scheremetjew M."/>
            <person name="Finn R."/>
            <person name="Kale V."/>
            <person name="Holt S."/>
            <person name="Cochrane G."/>
            <person name="Meng A."/>
            <person name="Brown T."/>
            <person name="Cohen L."/>
        </authorList>
    </citation>
    <scope>NUCLEOTIDE SEQUENCE</scope>
    <source>
        <strain evidence="5">CCMP2078</strain>
    </source>
</reference>
<dbReference type="PRINTS" id="PR00063">
    <property type="entry name" value="RIBOSOMALL27"/>
</dbReference>
<dbReference type="PANTHER" id="PTHR15893">
    <property type="entry name" value="RIBOSOMAL PROTEIN L27"/>
    <property type="match status" value="1"/>
</dbReference>
<sequence>MLCRTALSGISALRAPEAAKFVRFATKKAGGSSQNGRNSIGRRLGLKRHGGQRVKENEIIMRQRGMTFHPGENVHRGKDFTLHASMDGVVQFTWYKQPCRGKLKSRARINIVPYVPGAPQPKSNHEPYVPRHLARMRQRFVDGEDLGPNYWKKIPKHLRA</sequence>
<evidence type="ECO:0000256" key="1">
    <source>
        <dbReference type="ARBA" id="ARBA00010797"/>
    </source>
</evidence>
<evidence type="ECO:0000256" key="4">
    <source>
        <dbReference type="ARBA" id="ARBA00035428"/>
    </source>
</evidence>